<evidence type="ECO:0000256" key="4">
    <source>
        <dbReference type="ARBA" id="ARBA00006428"/>
    </source>
</evidence>
<comment type="function">
    <text evidence="2">Catalyzes the CTP-dependent phosphorylation of riboflavin (vitamin B2) to form flavin mononucleotide (FMN).</text>
</comment>
<dbReference type="PANTHER" id="PTHR40706:SF1">
    <property type="entry name" value="RIBOFLAVIN KINASE"/>
    <property type="match status" value="1"/>
</dbReference>
<evidence type="ECO:0000256" key="9">
    <source>
        <dbReference type="ARBA" id="ARBA00022679"/>
    </source>
</evidence>
<feature type="domain" description="Riboflavin kinase" evidence="18">
    <location>
        <begin position="94"/>
        <end position="209"/>
    </location>
</feature>
<dbReference type="GO" id="GO:0008531">
    <property type="term" value="F:riboflavin kinase activity"/>
    <property type="evidence" value="ECO:0007669"/>
    <property type="project" value="InterPro"/>
</dbReference>
<evidence type="ECO:0000256" key="13">
    <source>
        <dbReference type="ARBA" id="ARBA00022842"/>
    </source>
</evidence>
<reference evidence="21 22" key="2">
    <citation type="journal article" date="2015" name="MBio">
        <title>Genome-Resolved Metagenomic Analysis Reveals Roles for Candidate Phyla and Other Microbial Community Members in Biogeochemical Transformations in Oil Reservoirs.</title>
        <authorList>
            <person name="Hu P."/>
            <person name="Tom L."/>
            <person name="Singh A."/>
            <person name="Thomas B.C."/>
            <person name="Baker B.J."/>
            <person name="Piceno Y.M."/>
            <person name="Andersen G.L."/>
            <person name="Banfield J.F."/>
        </authorList>
    </citation>
    <scope>NUCLEOTIDE SEQUENCE [LARGE SCALE GENOMIC DNA]</scope>
    <source>
        <strain evidence="19">57_489</strain>
    </source>
</reference>
<accession>A0A101FW46</accession>
<evidence type="ECO:0000313" key="19">
    <source>
        <dbReference type="EMBL" id="KUK45480.1"/>
    </source>
</evidence>
<dbReference type="InterPro" id="IPR039063">
    <property type="entry name" value="RibK_CTP-dep"/>
</dbReference>
<evidence type="ECO:0000256" key="11">
    <source>
        <dbReference type="ARBA" id="ARBA00022741"/>
    </source>
</evidence>
<dbReference type="GO" id="GO:0009231">
    <property type="term" value="P:riboflavin biosynthetic process"/>
    <property type="evidence" value="ECO:0007669"/>
    <property type="project" value="InterPro"/>
</dbReference>
<dbReference type="EC" id="2.7.1.161" evidence="5"/>
<dbReference type="Proteomes" id="UP000057043">
    <property type="component" value="Unassembled WGS sequence"/>
</dbReference>
<evidence type="ECO:0000256" key="3">
    <source>
        <dbReference type="ARBA" id="ARBA00005219"/>
    </source>
</evidence>
<dbReference type="EMBL" id="LGFT01000002">
    <property type="protein sequence ID" value="KUK45480.1"/>
    <property type="molecule type" value="Genomic_DNA"/>
</dbReference>
<dbReference type="PANTHER" id="PTHR40706">
    <property type="entry name" value="RIBOFLAVIN KINASE"/>
    <property type="match status" value="1"/>
</dbReference>
<keyword evidence="8" id="KW-0288">FMN</keyword>
<dbReference type="SUPFAM" id="SSF46785">
    <property type="entry name" value="Winged helix' DNA-binding domain"/>
    <property type="match status" value="1"/>
</dbReference>
<evidence type="ECO:0000256" key="12">
    <source>
        <dbReference type="ARBA" id="ARBA00022777"/>
    </source>
</evidence>
<dbReference type="GO" id="GO:0046872">
    <property type="term" value="F:metal ion binding"/>
    <property type="evidence" value="ECO:0007669"/>
    <property type="project" value="UniProtKB-KW"/>
</dbReference>
<sequence length="212" mass="23636">MEVETLKRLALLGAMKKDVTLSSSTFASLIGSSPQTALERLSVLEEEGYIERVVSNEGQRVRITHEGVLRLKAEYRDYQKIFGELQVVRIKGKVASGLGEGQYYISREGYMRQFSEKLGFDPSPGTLNLLLDEPFALSESDFKSVRIEGFEDEGRTFGACWCRLAKIDGIKGAIVRPERTSRTATLLELIAPVNLRRSLSLSDGDEVDVILE</sequence>
<dbReference type="EMBL" id="LGHB01000005">
    <property type="protein sequence ID" value="KUK97067.1"/>
    <property type="molecule type" value="Genomic_DNA"/>
</dbReference>
<evidence type="ECO:0000256" key="10">
    <source>
        <dbReference type="ARBA" id="ARBA00022723"/>
    </source>
</evidence>
<reference evidence="20" key="1">
    <citation type="journal article" date="2015" name="MBio">
        <title>Genome-resolved metagenomic analysis reveals roles for candidate phyla and other microbial community members in biogeochemical transformations in oil reservoirs.</title>
        <authorList>
            <person name="Hu P."/>
            <person name="Tom L."/>
            <person name="Singh A."/>
            <person name="Thomas B.C."/>
            <person name="Baker B.J."/>
            <person name="Piceno Y.M."/>
            <person name="Andersen G.L."/>
            <person name="Banfield J.F."/>
        </authorList>
    </citation>
    <scope>NUCLEOTIDE SEQUENCE [LARGE SCALE GENOMIC DNA]</scope>
    <source>
        <strain evidence="20">56_747</strain>
    </source>
</reference>
<evidence type="ECO:0000313" key="21">
    <source>
        <dbReference type="Proteomes" id="UP000053961"/>
    </source>
</evidence>
<evidence type="ECO:0000256" key="7">
    <source>
        <dbReference type="ARBA" id="ARBA00022630"/>
    </source>
</evidence>
<keyword evidence="11" id="KW-0547">Nucleotide-binding</keyword>
<dbReference type="AlphaFoldDB" id="A0A101FW46"/>
<comment type="similarity">
    <text evidence="4">Belongs to the archaeal riboflavin kinase family.</text>
</comment>
<name>A0A101FW46_9EURY</name>
<dbReference type="GO" id="GO:0009398">
    <property type="term" value="P:FMN biosynthetic process"/>
    <property type="evidence" value="ECO:0007669"/>
    <property type="project" value="UniProtKB-UniPathway"/>
</dbReference>
<evidence type="ECO:0000313" key="20">
    <source>
        <dbReference type="EMBL" id="KUK97067.1"/>
    </source>
</evidence>
<keyword evidence="12 19" id="KW-0418">Kinase</keyword>
<gene>
    <name evidence="19" type="ORF">XD72_0123</name>
    <name evidence="20" type="ORF">XE07_0638</name>
</gene>
<comment type="caution">
    <text evidence="19">The sequence shown here is derived from an EMBL/GenBank/DDBJ whole genome shotgun (WGS) entry which is preliminary data.</text>
</comment>
<comment type="cofactor">
    <cofactor evidence="1">
        <name>Mg(2+)</name>
        <dbReference type="ChEBI" id="CHEBI:18420"/>
    </cofactor>
</comment>
<dbReference type="Gene3D" id="2.40.30.30">
    <property type="entry name" value="Riboflavin kinase-like"/>
    <property type="match status" value="1"/>
</dbReference>
<dbReference type="InterPro" id="IPR036390">
    <property type="entry name" value="WH_DNA-bd_sf"/>
</dbReference>
<comment type="pathway">
    <text evidence="3">Cofactor biosynthesis; FMN biosynthesis; FMN from riboflavin (CTP route): step 1/1.</text>
</comment>
<evidence type="ECO:0000256" key="5">
    <source>
        <dbReference type="ARBA" id="ARBA00011987"/>
    </source>
</evidence>
<evidence type="ECO:0000256" key="8">
    <source>
        <dbReference type="ARBA" id="ARBA00022643"/>
    </source>
</evidence>
<evidence type="ECO:0000256" key="6">
    <source>
        <dbReference type="ARBA" id="ARBA00017394"/>
    </source>
</evidence>
<dbReference type="InterPro" id="IPR023465">
    <property type="entry name" value="Riboflavin_kinase_dom_sf"/>
</dbReference>
<evidence type="ECO:0000256" key="1">
    <source>
        <dbReference type="ARBA" id="ARBA00001946"/>
    </source>
</evidence>
<comment type="catalytic activity">
    <reaction evidence="17">
        <text>riboflavin + CTP = CDP + FMN + H(+)</text>
        <dbReference type="Rhea" id="RHEA:25021"/>
        <dbReference type="ChEBI" id="CHEBI:15378"/>
        <dbReference type="ChEBI" id="CHEBI:37563"/>
        <dbReference type="ChEBI" id="CHEBI:57986"/>
        <dbReference type="ChEBI" id="CHEBI:58069"/>
        <dbReference type="ChEBI" id="CHEBI:58210"/>
        <dbReference type="EC" id="2.7.1.161"/>
    </reaction>
</comment>
<dbReference type="SUPFAM" id="SSF82114">
    <property type="entry name" value="Riboflavin kinase-like"/>
    <property type="match status" value="1"/>
</dbReference>
<keyword evidence="13" id="KW-0460">Magnesium</keyword>
<keyword evidence="10" id="KW-0479">Metal-binding</keyword>
<proteinExistence type="inferred from homology"/>
<evidence type="ECO:0000259" key="18">
    <source>
        <dbReference type="Pfam" id="PF01982"/>
    </source>
</evidence>
<dbReference type="InterPro" id="IPR036388">
    <property type="entry name" value="WH-like_DNA-bd_sf"/>
</dbReference>
<evidence type="ECO:0000256" key="16">
    <source>
        <dbReference type="ARBA" id="ARBA00033116"/>
    </source>
</evidence>
<dbReference type="PATRIC" id="fig|301375.6.peg.1548"/>
<evidence type="ECO:0000256" key="17">
    <source>
        <dbReference type="ARBA" id="ARBA00047857"/>
    </source>
</evidence>
<dbReference type="UniPathway" id="UPA00276">
    <property type="reaction ID" value="UER00929"/>
</dbReference>
<dbReference type="GO" id="GO:0000166">
    <property type="term" value="F:nucleotide binding"/>
    <property type="evidence" value="ECO:0007669"/>
    <property type="project" value="UniProtKB-KW"/>
</dbReference>
<protein>
    <recommendedName>
        <fullName evidence="6">Riboflavin kinase</fullName>
        <ecNumber evidence="5">2.7.1.161</ecNumber>
    </recommendedName>
    <alternativeName>
        <fullName evidence="15">CTP-dependent riboflavin kinase</fullName>
    </alternativeName>
    <alternativeName>
        <fullName evidence="16">CTP:riboflavin 5'-phosphotransferase</fullName>
    </alternativeName>
    <alternativeName>
        <fullName evidence="14">Flavokinase</fullName>
    </alternativeName>
</protein>
<evidence type="ECO:0000256" key="2">
    <source>
        <dbReference type="ARBA" id="ARBA00003072"/>
    </source>
</evidence>
<evidence type="ECO:0000256" key="14">
    <source>
        <dbReference type="ARBA" id="ARBA00029789"/>
    </source>
</evidence>
<organism evidence="19 22">
    <name type="scientific">Methanothrix harundinacea</name>
    <dbReference type="NCBI Taxonomy" id="301375"/>
    <lineage>
        <taxon>Archaea</taxon>
        <taxon>Methanobacteriati</taxon>
        <taxon>Methanobacteriota</taxon>
        <taxon>Stenosarchaea group</taxon>
        <taxon>Methanomicrobia</taxon>
        <taxon>Methanotrichales</taxon>
        <taxon>Methanotrichaceae</taxon>
        <taxon>Methanothrix</taxon>
    </lineage>
</organism>
<dbReference type="Gene3D" id="1.10.10.10">
    <property type="entry name" value="Winged helix-like DNA-binding domain superfamily/Winged helix DNA-binding domain"/>
    <property type="match status" value="1"/>
</dbReference>
<dbReference type="InterPro" id="IPR023602">
    <property type="entry name" value="Riboflavin_kinase_CTP-dep"/>
</dbReference>
<evidence type="ECO:0000256" key="15">
    <source>
        <dbReference type="ARBA" id="ARBA00030544"/>
    </source>
</evidence>
<dbReference type="Proteomes" id="UP000053961">
    <property type="component" value="Unassembled WGS sequence"/>
</dbReference>
<keyword evidence="9" id="KW-0808">Transferase</keyword>
<evidence type="ECO:0000313" key="22">
    <source>
        <dbReference type="Proteomes" id="UP000057043"/>
    </source>
</evidence>
<keyword evidence="7" id="KW-0285">Flavoprotein</keyword>
<dbReference type="Pfam" id="PF01982">
    <property type="entry name" value="CTP-dep_RFKase"/>
    <property type="match status" value="1"/>
</dbReference>